<dbReference type="STRING" id="292415.Tbd_1590"/>
<dbReference type="Gene3D" id="6.10.10.10">
    <property type="entry name" value="Flagellar export chaperone, C-terminal domain"/>
    <property type="match status" value="1"/>
</dbReference>
<dbReference type="Pfam" id="PF00669">
    <property type="entry name" value="Flagellin_N"/>
    <property type="match status" value="1"/>
</dbReference>
<organism evidence="6 7">
    <name type="scientific">Thiobacillus denitrificans (strain ATCC 25259 / T1)</name>
    <dbReference type="NCBI Taxonomy" id="292415"/>
    <lineage>
        <taxon>Bacteria</taxon>
        <taxon>Pseudomonadati</taxon>
        <taxon>Pseudomonadota</taxon>
        <taxon>Betaproteobacteria</taxon>
        <taxon>Nitrosomonadales</taxon>
        <taxon>Thiobacillaceae</taxon>
        <taxon>Thiobacillus</taxon>
    </lineage>
</organism>
<feature type="domain" description="Flagellin C-terminal" evidence="5">
    <location>
        <begin position="524"/>
        <end position="608"/>
    </location>
</feature>
<reference evidence="6 7" key="1">
    <citation type="journal article" date="2006" name="J. Bacteriol.">
        <title>The genome sequence of the obligately chemolithoautotrophic, facultatively anaerobic bacterium Thiobacillus denitrificans.</title>
        <authorList>
            <person name="Beller H.R."/>
            <person name="Chain P.S."/>
            <person name="Letain T.E."/>
            <person name="Chakicherla A."/>
            <person name="Larimer F.W."/>
            <person name="Richardson P.M."/>
            <person name="Coleman M.A."/>
            <person name="Wood A.P."/>
            <person name="Kelly D.P."/>
        </authorList>
    </citation>
    <scope>NUCLEOTIDE SEQUENCE [LARGE SCALE GENOMIC DNA]</scope>
    <source>
        <strain evidence="6 7">ATCC 25259</strain>
    </source>
</reference>
<dbReference type="GO" id="GO:0009288">
    <property type="term" value="C:bacterial-type flagellum"/>
    <property type="evidence" value="ECO:0007669"/>
    <property type="project" value="UniProtKB-SubCell"/>
</dbReference>
<evidence type="ECO:0000256" key="3">
    <source>
        <dbReference type="RuleBase" id="RU362073"/>
    </source>
</evidence>
<dbReference type="KEGG" id="tbd:Tbd_1590"/>
<dbReference type="InterPro" id="IPR001029">
    <property type="entry name" value="Flagellin_N"/>
</dbReference>
<keyword evidence="2 3" id="KW-0975">Bacterial flagellum</keyword>
<proteinExistence type="inferred from homology"/>
<dbReference type="InterPro" id="IPR042187">
    <property type="entry name" value="Flagellin_C_sub2"/>
</dbReference>
<dbReference type="Gene3D" id="6.10.280.190">
    <property type="match status" value="1"/>
</dbReference>
<keyword evidence="6" id="KW-0969">Cilium</keyword>
<comment type="similarity">
    <text evidence="1 3">Belongs to the bacterial flagellin family.</text>
</comment>
<dbReference type="GO" id="GO:0005198">
    <property type="term" value="F:structural molecule activity"/>
    <property type="evidence" value="ECO:0007669"/>
    <property type="project" value="UniProtKB-UniRule"/>
</dbReference>
<protein>
    <recommendedName>
        <fullName evidence="3">Flagellin</fullName>
    </recommendedName>
</protein>
<evidence type="ECO:0000313" key="7">
    <source>
        <dbReference type="Proteomes" id="UP000008291"/>
    </source>
</evidence>
<dbReference type="Gene3D" id="1.20.1330.10">
    <property type="entry name" value="f41 fragment of flagellin, N-terminal domain"/>
    <property type="match status" value="2"/>
</dbReference>
<name>Q3SII5_THIDA</name>
<dbReference type="HOGENOM" id="CLU_011142_7_0_4"/>
<dbReference type="PANTHER" id="PTHR42792:SF2">
    <property type="entry name" value="FLAGELLIN"/>
    <property type="match status" value="1"/>
</dbReference>
<dbReference type="Pfam" id="PF00700">
    <property type="entry name" value="Flagellin_C"/>
    <property type="match status" value="1"/>
</dbReference>
<dbReference type="InterPro" id="IPR046358">
    <property type="entry name" value="Flagellin_C"/>
</dbReference>
<evidence type="ECO:0000256" key="1">
    <source>
        <dbReference type="ARBA" id="ARBA00005709"/>
    </source>
</evidence>
<sequence>MAAVINTNIASLNAQRNLNSSQASLATSLQRLSSGLRINSAKDDAAGLAISDRFTTQIRGLNQAARNANDGISLAQTAEGALTETGANLQRIRELAVQSANSTNSASDRKALNAEVQQLLAEVQRVGTTTEFNGLKLLDGTFSNAQFQVGANANQTISVTVSGATTDLIGAYQATGNAVTSAAFDGSGFTINGVEIGVSAGTSAAGVTADSATAKATAINAKTGETGVTATASSNVTGSGPTARSGLASGALLINGIAVGAIAADTNAVTQGRNAATAINAVSNQTGVSAVADATTGALTLSTADGRNIELTSSPATAAGAQAIQNATGLDVSAGSNASGNETATLTFAVANANAAGGITTANGGGDTITIGERTYQFTIDGVVAAGNVAVTLAAGAAETVAIANLKTAINAEYAAGRTAVQGGATTATSLVVTSSKLGTGTLAIAETATNAAAIAPGAASGGTAAADGSGMTTRGTLTLSSPESFTVAGADVAYGGLGSVSASLTKLNTVDISTVAGSNAALAVLDGALSQVTSQRATLGAVQNRFASTVSNLQTTAENLSAARSRIVDADFAAETANLTRGQILQQAGTAMLAQANQLPNQVLSLLR</sequence>
<evidence type="ECO:0000259" key="4">
    <source>
        <dbReference type="Pfam" id="PF00669"/>
    </source>
</evidence>
<dbReference type="OrthoDB" id="9796789at2"/>
<comment type="function">
    <text evidence="3">Flagellin is the subunit protein which polymerizes to form the filaments of bacterial flagella.</text>
</comment>
<dbReference type="eggNOG" id="COG1344">
    <property type="taxonomic scope" value="Bacteria"/>
</dbReference>
<feature type="domain" description="Flagellin N-terminal" evidence="4">
    <location>
        <begin position="5"/>
        <end position="142"/>
    </location>
</feature>
<keyword evidence="7" id="KW-1185">Reference proteome</keyword>
<keyword evidence="3" id="KW-0964">Secreted</keyword>
<keyword evidence="6" id="KW-0282">Flagellum</keyword>
<dbReference type="GO" id="GO:0005576">
    <property type="term" value="C:extracellular region"/>
    <property type="evidence" value="ECO:0007669"/>
    <property type="project" value="UniProtKB-SubCell"/>
</dbReference>
<keyword evidence="6" id="KW-0966">Cell projection</keyword>
<comment type="subcellular location">
    <subcellularLocation>
        <location evidence="3">Secreted</location>
    </subcellularLocation>
    <subcellularLocation>
        <location evidence="3">Bacterial flagellum</location>
    </subcellularLocation>
</comment>
<dbReference type="PANTHER" id="PTHR42792">
    <property type="entry name" value="FLAGELLIN"/>
    <property type="match status" value="1"/>
</dbReference>
<gene>
    <name evidence="6" type="ordered locus">Tbd_1590</name>
</gene>
<dbReference type="InterPro" id="IPR001492">
    <property type="entry name" value="Flagellin"/>
</dbReference>
<dbReference type="RefSeq" id="WP_011312102.1">
    <property type="nucleotide sequence ID" value="NC_007404.1"/>
</dbReference>
<dbReference type="SUPFAM" id="SSF64518">
    <property type="entry name" value="Phase 1 flagellin"/>
    <property type="match status" value="2"/>
</dbReference>
<evidence type="ECO:0000313" key="6">
    <source>
        <dbReference type="EMBL" id="AAZ97543.1"/>
    </source>
</evidence>
<dbReference type="EMBL" id="CP000116">
    <property type="protein sequence ID" value="AAZ97543.1"/>
    <property type="molecule type" value="Genomic_DNA"/>
</dbReference>
<dbReference type="Proteomes" id="UP000008291">
    <property type="component" value="Chromosome"/>
</dbReference>
<dbReference type="PRINTS" id="PR00207">
    <property type="entry name" value="FLAGELLIN"/>
</dbReference>
<dbReference type="Gene3D" id="3.30.70.2120">
    <property type="match status" value="1"/>
</dbReference>
<accession>Q3SII5</accession>
<dbReference type="AlphaFoldDB" id="Q3SII5"/>
<evidence type="ECO:0000259" key="5">
    <source>
        <dbReference type="Pfam" id="PF00700"/>
    </source>
</evidence>
<evidence type="ECO:0000256" key="2">
    <source>
        <dbReference type="ARBA" id="ARBA00023143"/>
    </source>
</evidence>